<dbReference type="AlphaFoldDB" id="A0A226D037"/>
<comment type="cofactor">
    <cofactor evidence="14">
        <name>Zn(2+)</name>
        <dbReference type="ChEBI" id="CHEBI:29105"/>
    </cofactor>
    <text evidence="14">Binds 2 Zn(2+) ions.</text>
</comment>
<comment type="cofactor">
    <cofactor evidence="14">
        <name>Mg(2+)</name>
        <dbReference type="ChEBI" id="CHEBI:18420"/>
    </cofactor>
    <text evidence="14">Binds 1 Mg(2+) ion.</text>
</comment>
<evidence type="ECO:0000313" key="16">
    <source>
        <dbReference type="EMBL" id="OXA38945.1"/>
    </source>
</evidence>
<dbReference type="PANTHER" id="PTHR11596:SF91">
    <property type="entry name" value="ALKALINE PHOSPHATASE-RELATED"/>
    <property type="match status" value="1"/>
</dbReference>
<sequence length="505" mass="55647">MHPRPQNSRKWTRQEDVEDAETWFRLGQEGLRKRIEEPRRESKAKNLIMFIGDGMSVSTVTASRIFKGQREGLLFGEEGQLHMDTFPYVGASKTYCSDWQVADSACSSTAYFTGTKGNAMTIGVKPSVVYRDCESQMNPDHQASSILLWAQNAGMSTGVVTTTTVTHASPSGAYAHIADRNWENDLKIAESGIDPEFCDDIAEQLVFKQPGLGINVILGGGRIHWLPNTTTDIEGMPGKRGDGKDLISTWLGQKWDERAVHVNGRAQLLATDLSQVDYLLGLFAPEGIEYADKQLEKDDPTLAEMTAAALQILSRNPNGFFLFVEGGRIDQAHHANNAYRAMAETLQFDEAIQLADNRTEDTDTLIVVSSDHSHLFTIAGDPLRGNDILDFSGNEDNEDGMPFTTLAYINGKGYRPAEPFNETTCSRKNISSDNPLDIDYLQVSQVPRGSATHAGEDVLIFAKGPFAHLFTGVNDQSYIPHAMAFAACISPFENNFCSSSNKNNK</sequence>
<feature type="binding site" evidence="14">
    <location>
        <position position="330"/>
    </location>
    <ligand>
        <name>Zn(2+)</name>
        <dbReference type="ChEBI" id="CHEBI:29105"/>
        <label>2</label>
    </ligand>
</feature>
<dbReference type="SMART" id="SM00098">
    <property type="entry name" value="alkPPc"/>
    <property type="match status" value="1"/>
</dbReference>
<evidence type="ECO:0000256" key="11">
    <source>
        <dbReference type="ARBA" id="ARBA00023180"/>
    </source>
</evidence>
<feature type="active site" description="Phosphoserine intermediate" evidence="13">
    <location>
        <position position="104"/>
    </location>
</feature>
<evidence type="ECO:0000256" key="4">
    <source>
        <dbReference type="ARBA" id="ARBA00022475"/>
    </source>
</evidence>
<evidence type="ECO:0000256" key="5">
    <source>
        <dbReference type="ARBA" id="ARBA00022622"/>
    </source>
</evidence>
<evidence type="ECO:0000256" key="9">
    <source>
        <dbReference type="ARBA" id="ARBA00022842"/>
    </source>
</evidence>
<dbReference type="PANTHER" id="PTHR11596">
    <property type="entry name" value="ALKALINE PHOSPHATASE"/>
    <property type="match status" value="1"/>
</dbReference>
<keyword evidence="9 14" id="KW-0460">Magnesium</keyword>
<evidence type="ECO:0000256" key="14">
    <source>
        <dbReference type="PIRSR" id="PIRSR601952-2"/>
    </source>
</evidence>
<protein>
    <recommendedName>
        <fullName evidence="3">alkaline phosphatase</fullName>
        <ecNumber evidence="3">3.1.3.1</ecNumber>
    </recommendedName>
</protein>
<organism evidence="16 17">
    <name type="scientific">Folsomia candida</name>
    <name type="common">Springtail</name>
    <dbReference type="NCBI Taxonomy" id="158441"/>
    <lineage>
        <taxon>Eukaryota</taxon>
        <taxon>Metazoa</taxon>
        <taxon>Ecdysozoa</taxon>
        <taxon>Arthropoda</taxon>
        <taxon>Hexapoda</taxon>
        <taxon>Collembola</taxon>
        <taxon>Entomobryomorpha</taxon>
        <taxon>Isotomoidea</taxon>
        <taxon>Isotomidae</taxon>
        <taxon>Proisotominae</taxon>
        <taxon>Folsomia</taxon>
    </lineage>
</organism>
<comment type="similarity">
    <text evidence="2 15">Belongs to the alkaline phosphatase family.</text>
</comment>
<evidence type="ECO:0000256" key="7">
    <source>
        <dbReference type="ARBA" id="ARBA00022801"/>
    </source>
</evidence>
<dbReference type="OrthoDB" id="5818554at2759"/>
<dbReference type="GO" id="GO:0098552">
    <property type="term" value="C:side of membrane"/>
    <property type="evidence" value="ECO:0007669"/>
    <property type="project" value="UniProtKB-KW"/>
</dbReference>
<evidence type="ECO:0000256" key="15">
    <source>
        <dbReference type="RuleBase" id="RU003946"/>
    </source>
</evidence>
<dbReference type="EMBL" id="LNIX01000042">
    <property type="protein sequence ID" value="OXA38945.1"/>
    <property type="molecule type" value="Genomic_DNA"/>
</dbReference>
<feature type="binding site" evidence="14">
    <location>
        <position position="167"/>
    </location>
    <ligand>
        <name>Mg(2+)</name>
        <dbReference type="ChEBI" id="CHEBI:18420"/>
    </ligand>
</feature>
<feature type="binding site" evidence="14">
    <location>
        <position position="53"/>
    </location>
    <ligand>
        <name>Zn(2+)</name>
        <dbReference type="ChEBI" id="CHEBI:29105"/>
        <label>2</label>
    </ligand>
</feature>
<name>A0A226D037_FOLCA</name>
<keyword evidence="5" id="KW-0336">GPI-anchor</keyword>
<keyword evidence="8 14" id="KW-0862">Zinc</keyword>
<dbReference type="STRING" id="158441.A0A226D037"/>
<comment type="subcellular location">
    <subcellularLocation>
        <location evidence="1">Cell membrane</location>
        <topology evidence="1">Lipid-anchor</topology>
        <topology evidence="1">GPI-anchor</topology>
    </subcellularLocation>
</comment>
<evidence type="ECO:0000256" key="13">
    <source>
        <dbReference type="PIRSR" id="PIRSR601952-1"/>
    </source>
</evidence>
<keyword evidence="11" id="KW-0325">Glycoprotein</keyword>
<comment type="caution">
    <text evidence="16">The sequence shown here is derived from an EMBL/GenBank/DDBJ whole genome shotgun (WGS) entry which is preliminary data.</text>
</comment>
<keyword evidence="4" id="KW-1003">Cell membrane</keyword>
<dbReference type="InterPro" id="IPR001952">
    <property type="entry name" value="Alkaline_phosphatase"/>
</dbReference>
<feature type="binding site" evidence="14">
    <location>
        <position position="372"/>
    </location>
    <ligand>
        <name>Zn(2+)</name>
        <dbReference type="ChEBI" id="CHEBI:29105"/>
        <label>2</label>
    </ligand>
</feature>
<evidence type="ECO:0000256" key="12">
    <source>
        <dbReference type="ARBA" id="ARBA00023288"/>
    </source>
</evidence>
<feature type="binding site" evidence="14">
    <location>
        <position position="334"/>
    </location>
    <ligand>
        <name>Zn(2+)</name>
        <dbReference type="ChEBI" id="CHEBI:29105"/>
        <label>2</label>
    </ligand>
</feature>
<keyword evidence="12" id="KW-0449">Lipoprotein</keyword>
<dbReference type="GO" id="GO:0005886">
    <property type="term" value="C:plasma membrane"/>
    <property type="evidence" value="ECO:0007669"/>
    <property type="project" value="UniProtKB-SubCell"/>
</dbReference>
<dbReference type="GO" id="GO:0004035">
    <property type="term" value="F:alkaline phosphatase activity"/>
    <property type="evidence" value="ECO:0007669"/>
    <property type="project" value="UniProtKB-EC"/>
</dbReference>
<evidence type="ECO:0000256" key="6">
    <source>
        <dbReference type="ARBA" id="ARBA00022723"/>
    </source>
</evidence>
<evidence type="ECO:0000256" key="2">
    <source>
        <dbReference type="ARBA" id="ARBA00005984"/>
    </source>
</evidence>
<dbReference type="GO" id="GO:0046872">
    <property type="term" value="F:metal ion binding"/>
    <property type="evidence" value="ECO:0007669"/>
    <property type="project" value="UniProtKB-KW"/>
</dbReference>
<evidence type="ECO:0000313" key="17">
    <source>
        <dbReference type="Proteomes" id="UP000198287"/>
    </source>
</evidence>
<dbReference type="Pfam" id="PF00245">
    <property type="entry name" value="Alk_phosphatase"/>
    <property type="match status" value="1"/>
</dbReference>
<reference evidence="16 17" key="1">
    <citation type="submission" date="2015-12" db="EMBL/GenBank/DDBJ databases">
        <title>The genome of Folsomia candida.</title>
        <authorList>
            <person name="Faddeeva A."/>
            <person name="Derks M.F."/>
            <person name="Anvar Y."/>
            <person name="Smit S."/>
            <person name="Van Straalen N."/>
            <person name="Roelofs D."/>
        </authorList>
    </citation>
    <scope>NUCLEOTIDE SEQUENCE [LARGE SCALE GENOMIC DNA]</scope>
    <source>
        <strain evidence="16 17">VU population</strain>
        <tissue evidence="16">Whole body</tissue>
    </source>
</reference>
<dbReference type="CDD" id="cd16012">
    <property type="entry name" value="ALP"/>
    <property type="match status" value="1"/>
</dbReference>
<dbReference type="EC" id="3.1.3.1" evidence="3"/>
<evidence type="ECO:0000256" key="1">
    <source>
        <dbReference type="ARBA" id="ARBA00004609"/>
    </source>
</evidence>
<dbReference type="Gene3D" id="3.40.720.10">
    <property type="entry name" value="Alkaline Phosphatase, subunit A"/>
    <property type="match status" value="1"/>
</dbReference>
<feature type="binding site" evidence="14">
    <location>
        <position position="371"/>
    </location>
    <ligand>
        <name>Zn(2+)</name>
        <dbReference type="ChEBI" id="CHEBI:29105"/>
        <label>2</label>
    </ligand>
</feature>
<dbReference type="Proteomes" id="UP000198287">
    <property type="component" value="Unassembled WGS sequence"/>
</dbReference>
<evidence type="ECO:0000256" key="3">
    <source>
        <dbReference type="ARBA" id="ARBA00012647"/>
    </source>
</evidence>
<evidence type="ECO:0000256" key="10">
    <source>
        <dbReference type="ARBA" id="ARBA00023136"/>
    </source>
</evidence>
<dbReference type="SUPFAM" id="SSF53649">
    <property type="entry name" value="Alkaline phosphatase-like"/>
    <property type="match status" value="1"/>
</dbReference>
<dbReference type="FunFam" id="3.40.720.10:FF:000008">
    <property type="entry name" value="Alkaline phosphatase"/>
    <property type="match status" value="1"/>
</dbReference>
<accession>A0A226D037</accession>
<feature type="binding site" evidence="14">
    <location>
        <position position="325"/>
    </location>
    <ligand>
        <name>Mg(2+)</name>
        <dbReference type="ChEBI" id="CHEBI:18420"/>
    </ligand>
</feature>
<keyword evidence="17" id="KW-1185">Reference proteome</keyword>
<feature type="binding site" evidence="14">
    <location>
        <position position="53"/>
    </location>
    <ligand>
        <name>Mg(2+)</name>
        <dbReference type="ChEBI" id="CHEBI:18420"/>
    </ligand>
</feature>
<dbReference type="PRINTS" id="PR00113">
    <property type="entry name" value="ALKPHPHTASE"/>
</dbReference>
<gene>
    <name evidence="16" type="ORF">Fcan01_26296</name>
</gene>
<dbReference type="OMA" id="FMAHASC"/>
<dbReference type="InterPro" id="IPR017850">
    <property type="entry name" value="Alkaline_phosphatase_core_sf"/>
</dbReference>
<feature type="binding site" evidence="14">
    <location>
        <position position="453"/>
    </location>
    <ligand>
        <name>Zn(2+)</name>
        <dbReference type="ChEBI" id="CHEBI:29105"/>
        <label>2</label>
    </ligand>
</feature>
<proteinExistence type="inferred from homology"/>
<evidence type="ECO:0000256" key="8">
    <source>
        <dbReference type="ARBA" id="ARBA00022833"/>
    </source>
</evidence>
<keyword evidence="6 14" id="KW-0479">Metal-binding</keyword>
<feature type="binding site" evidence="14">
    <location>
        <position position="169"/>
    </location>
    <ligand>
        <name>Mg(2+)</name>
        <dbReference type="ChEBI" id="CHEBI:18420"/>
    </ligand>
</feature>
<keyword evidence="7" id="KW-0378">Hydrolase</keyword>
<keyword evidence="10" id="KW-0472">Membrane</keyword>